<sequence length="280" mass="32526">MGVPRKIVEKVKQCLNDSITFLSGFSISSNSSLLNDKQEKCDEIEIEEKNITEEKVPENNIIKETIKTQKIDIIDNKDNSILNESALKEYSTTILVDSKSENGSYCEDKVVMSKLEYSNMVDELSQIKNELKMKAEKEKDLKKTICDYDSTLTFILEKEQTNDVDILKGMLRDKVKLIKELYTEIDKHNENTETLQSYIASLKNDLIRSKERADAFKSIGKEKIKKMEREVDVLRNMLEMEKDEKEDLKSKLKGYGTFKENEEIANLSKECYEEKKVKRE</sequence>
<dbReference type="OMA" id="PTIEMSK"/>
<reference evidence="3" key="1">
    <citation type="journal article" date="2013" name="PLoS Genet.">
        <title>The genome of Spraguea lophii and the basis of host-microsporidian interactions.</title>
        <authorList>
            <person name="Campbell S.E."/>
            <person name="Williams T.A."/>
            <person name="Yousuf A."/>
            <person name="Soanes D.M."/>
            <person name="Paszkiewicz K.H."/>
            <person name="Williams B.A.P."/>
        </authorList>
    </citation>
    <scope>NUCLEOTIDE SEQUENCE [LARGE SCALE GENOMIC DNA]</scope>
    <source>
        <strain evidence="3">42_110</strain>
    </source>
</reference>
<keyword evidence="1" id="KW-0175">Coiled coil</keyword>
<evidence type="ECO:0000256" key="1">
    <source>
        <dbReference type="SAM" id="Coils"/>
    </source>
</evidence>
<dbReference type="AlphaFoldDB" id="S7XT36"/>
<evidence type="ECO:0000313" key="3">
    <source>
        <dbReference type="Proteomes" id="UP000014978"/>
    </source>
</evidence>
<protein>
    <submittedName>
        <fullName evidence="2">Uncharacterized protein</fullName>
    </submittedName>
</protein>
<dbReference type="InParanoid" id="S7XT36"/>
<keyword evidence="3" id="KW-1185">Reference proteome</keyword>
<accession>S7XT36</accession>
<feature type="coiled-coil region" evidence="1">
    <location>
        <begin position="224"/>
        <end position="251"/>
    </location>
</feature>
<dbReference type="Proteomes" id="UP000014978">
    <property type="component" value="Unassembled WGS sequence"/>
</dbReference>
<name>S7XT36_SPRLO</name>
<evidence type="ECO:0000313" key="2">
    <source>
        <dbReference type="EMBL" id="EPR79073.1"/>
    </source>
</evidence>
<organism evidence="2 3">
    <name type="scientific">Spraguea lophii (strain 42_110)</name>
    <name type="common">Microsporidian parasite</name>
    <dbReference type="NCBI Taxonomy" id="1358809"/>
    <lineage>
        <taxon>Eukaryota</taxon>
        <taxon>Fungi</taxon>
        <taxon>Fungi incertae sedis</taxon>
        <taxon>Microsporidia</taxon>
        <taxon>Spragueidae</taxon>
        <taxon>Spraguea</taxon>
    </lineage>
</organism>
<comment type="caution">
    <text evidence="2">The sequence shown here is derived from an EMBL/GenBank/DDBJ whole genome shotgun (WGS) entry which is preliminary data.</text>
</comment>
<dbReference type="OrthoDB" id="2194517at2759"/>
<dbReference type="HOGENOM" id="CLU_994577_0_0_1"/>
<proteinExistence type="predicted"/>
<dbReference type="EMBL" id="ATCN01000411">
    <property type="protein sequence ID" value="EPR79073.1"/>
    <property type="molecule type" value="Genomic_DNA"/>
</dbReference>
<dbReference type="VEuPathDB" id="MicrosporidiaDB:SLOPH_1856"/>
<gene>
    <name evidence="2" type="ORF">SLOPH_1856</name>
</gene>